<name>A0ABQ4XX95_9ASTR</name>
<reference evidence="1" key="2">
    <citation type="submission" date="2022-01" db="EMBL/GenBank/DDBJ databases">
        <authorList>
            <person name="Yamashiro T."/>
            <person name="Shiraishi A."/>
            <person name="Satake H."/>
            <person name="Nakayama K."/>
        </authorList>
    </citation>
    <scope>NUCLEOTIDE SEQUENCE</scope>
</reference>
<gene>
    <name evidence="1" type="ORF">Tco_0702876</name>
</gene>
<organism evidence="1 2">
    <name type="scientific">Tanacetum coccineum</name>
    <dbReference type="NCBI Taxonomy" id="301880"/>
    <lineage>
        <taxon>Eukaryota</taxon>
        <taxon>Viridiplantae</taxon>
        <taxon>Streptophyta</taxon>
        <taxon>Embryophyta</taxon>
        <taxon>Tracheophyta</taxon>
        <taxon>Spermatophyta</taxon>
        <taxon>Magnoliopsida</taxon>
        <taxon>eudicotyledons</taxon>
        <taxon>Gunneridae</taxon>
        <taxon>Pentapetalae</taxon>
        <taxon>asterids</taxon>
        <taxon>campanulids</taxon>
        <taxon>Asterales</taxon>
        <taxon>Asteraceae</taxon>
        <taxon>Asteroideae</taxon>
        <taxon>Anthemideae</taxon>
        <taxon>Anthemidinae</taxon>
        <taxon>Tanacetum</taxon>
    </lineage>
</organism>
<protein>
    <submittedName>
        <fullName evidence="1">Uncharacterized protein</fullName>
    </submittedName>
</protein>
<proteinExistence type="predicted"/>
<sequence length="129" mass="14498">METLIFQIVRFFFGKRLYGHPAITFGNARVFKGKVVSINKIIHDIQIKSYEWIVRRSNKRSGMDWQLCGMWCAEVLFSVGFGGVSGSVLEVVVYGMQFLLSASVIGLHLSMVVGQIQPFATSGPFKDFQ</sequence>
<comment type="caution">
    <text evidence="1">The sequence shown here is derived from an EMBL/GenBank/DDBJ whole genome shotgun (WGS) entry which is preliminary data.</text>
</comment>
<keyword evidence="2" id="KW-1185">Reference proteome</keyword>
<dbReference type="Proteomes" id="UP001151760">
    <property type="component" value="Unassembled WGS sequence"/>
</dbReference>
<evidence type="ECO:0000313" key="1">
    <source>
        <dbReference type="EMBL" id="GJS70035.1"/>
    </source>
</evidence>
<reference evidence="1" key="1">
    <citation type="journal article" date="2022" name="Int. J. Mol. Sci.">
        <title>Draft Genome of Tanacetum Coccineum: Genomic Comparison of Closely Related Tanacetum-Family Plants.</title>
        <authorList>
            <person name="Yamashiro T."/>
            <person name="Shiraishi A."/>
            <person name="Nakayama K."/>
            <person name="Satake H."/>
        </authorList>
    </citation>
    <scope>NUCLEOTIDE SEQUENCE</scope>
</reference>
<evidence type="ECO:0000313" key="2">
    <source>
        <dbReference type="Proteomes" id="UP001151760"/>
    </source>
</evidence>
<accession>A0ABQ4XX95</accession>
<dbReference type="EMBL" id="BQNB010009904">
    <property type="protein sequence ID" value="GJS70035.1"/>
    <property type="molecule type" value="Genomic_DNA"/>
</dbReference>